<protein>
    <submittedName>
        <fullName evidence="1">Uncharacterized protein</fullName>
    </submittedName>
</protein>
<sequence length="34" mass="3521">MLLSTANPSLIGLLGLFLSASGRRNAARGDHVLV</sequence>
<dbReference type="AlphaFoldDB" id="A0A087H7T0"/>
<accession>A0A087H7T0</accession>
<evidence type="ECO:0000313" key="1">
    <source>
        <dbReference type="EMBL" id="KFK38182.1"/>
    </source>
</evidence>
<proteinExistence type="predicted"/>
<gene>
    <name evidence="1" type="ordered locus">AALP_Aa3g079800</name>
</gene>
<evidence type="ECO:0000313" key="2">
    <source>
        <dbReference type="Proteomes" id="UP000029120"/>
    </source>
</evidence>
<dbReference type="Proteomes" id="UP000029120">
    <property type="component" value="Chromosome 3"/>
</dbReference>
<name>A0A087H7T0_ARAAL</name>
<dbReference type="EMBL" id="CM002871">
    <property type="protein sequence ID" value="KFK38182.1"/>
    <property type="molecule type" value="Genomic_DNA"/>
</dbReference>
<organism evidence="1 2">
    <name type="scientific">Arabis alpina</name>
    <name type="common">Alpine rock-cress</name>
    <dbReference type="NCBI Taxonomy" id="50452"/>
    <lineage>
        <taxon>Eukaryota</taxon>
        <taxon>Viridiplantae</taxon>
        <taxon>Streptophyta</taxon>
        <taxon>Embryophyta</taxon>
        <taxon>Tracheophyta</taxon>
        <taxon>Spermatophyta</taxon>
        <taxon>Magnoliopsida</taxon>
        <taxon>eudicotyledons</taxon>
        <taxon>Gunneridae</taxon>
        <taxon>Pentapetalae</taxon>
        <taxon>rosids</taxon>
        <taxon>malvids</taxon>
        <taxon>Brassicales</taxon>
        <taxon>Brassicaceae</taxon>
        <taxon>Arabideae</taxon>
        <taxon>Arabis</taxon>
    </lineage>
</organism>
<reference evidence="2" key="1">
    <citation type="journal article" date="2015" name="Nat. Plants">
        <title>Genome expansion of Arabis alpina linked with retrotransposition and reduced symmetric DNA methylation.</title>
        <authorList>
            <person name="Willing E.M."/>
            <person name="Rawat V."/>
            <person name="Mandakova T."/>
            <person name="Maumus F."/>
            <person name="James G.V."/>
            <person name="Nordstroem K.J."/>
            <person name="Becker C."/>
            <person name="Warthmann N."/>
            <person name="Chica C."/>
            <person name="Szarzynska B."/>
            <person name="Zytnicki M."/>
            <person name="Albani M.C."/>
            <person name="Kiefer C."/>
            <person name="Bergonzi S."/>
            <person name="Castaings L."/>
            <person name="Mateos J.L."/>
            <person name="Berns M.C."/>
            <person name="Bujdoso N."/>
            <person name="Piofczyk T."/>
            <person name="de Lorenzo L."/>
            <person name="Barrero-Sicilia C."/>
            <person name="Mateos I."/>
            <person name="Piednoel M."/>
            <person name="Hagmann J."/>
            <person name="Chen-Min-Tao R."/>
            <person name="Iglesias-Fernandez R."/>
            <person name="Schuster S.C."/>
            <person name="Alonso-Blanco C."/>
            <person name="Roudier F."/>
            <person name="Carbonero P."/>
            <person name="Paz-Ares J."/>
            <person name="Davis S.J."/>
            <person name="Pecinka A."/>
            <person name="Quesneville H."/>
            <person name="Colot V."/>
            <person name="Lysak M.A."/>
            <person name="Weigel D."/>
            <person name="Coupland G."/>
            <person name="Schneeberger K."/>
        </authorList>
    </citation>
    <scope>NUCLEOTIDE SEQUENCE [LARGE SCALE GENOMIC DNA]</scope>
    <source>
        <strain evidence="2">cv. Pajares</strain>
    </source>
</reference>
<dbReference type="Gramene" id="KFK38182">
    <property type="protein sequence ID" value="KFK38182"/>
    <property type="gene ID" value="AALP_AA3G079800"/>
</dbReference>
<keyword evidence="2" id="KW-1185">Reference proteome</keyword>